<evidence type="ECO:0000313" key="10">
    <source>
        <dbReference type="Proteomes" id="UP000631114"/>
    </source>
</evidence>
<organism evidence="9 10">
    <name type="scientific">Coptis chinensis</name>
    <dbReference type="NCBI Taxonomy" id="261450"/>
    <lineage>
        <taxon>Eukaryota</taxon>
        <taxon>Viridiplantae</taxon>
        <taxon>Streptophyta</taxon>
        <taxon>Embryophyta</taxon>
        <taxon>Tracheophyta</taxon>
        <taxon>Spermatophyta</taxon>
        <taxon>Magnoliopsida</taxon>
        <taxon>Ranunculales</taxon>
        <taxon>Ranunculaceae</taxon>
        <taxon>Coptidoideae</taxon>
        <taxon>Coptis</taxon>
    </lineage>
</organism>
<keyword evidence="7" id="KW-0325">Glycoprotein</keyword>
<keyword evidence="10" id="KW-1185">Reference proteome</keyword>
<evidence type="ECO:0000256" key="7">
    <source>
        <dbReference type="ARBA" id="ARBA00023180"/>
    </source>
</evidence>
<dbReference type="InterPro" id="IPR008271">
    <property type="entry name" value="Ser/Thr_kinase_AS"/>
</dbReference>
<evidence type="ECO:0000256" key="5">
    <source>
        <dbReference type="ARBA" id="ARBA00022989"/>
    </source>
</evidence>
<dbReference type="GO" id="GO:0004674">
    <property type="term" value="F:protein serine/threonine kinase activity"/>
    <property type="evidence" value="ECO:0007669"/>
    <property type="project" value="UniProtKB-KW"/>
</dbReference>
<keyword evidence="2" id="KW-0723">Serine/threonine-protein kinase</keyword>
<protein>
    <recommendedName>
        <fullName evidence="8">Protein kinase domain-containing protein</fullName>
    </recommendedName>
</protein>
<name>A0A835M119_9MAGN</name>
<evidence type="ECO:0000313" key="9">
    <source>
        <dbReference type="EMBL" id="KAF9606806.1"/>
    </source>
</evidence>
<dbReference type="PROSITE" id="PS00108">
    <property type="entry name" value="PROTEIN_KINASE_ST"/>
    <property type="match status" value="1"/>
</dbReference>
<keyword evidence="6" id="KW-0472">Membrane</keyword>
<dbReference type="PROSITE" id="PS50011">
    <property type="entry name" value="PROTEIN_KINASE_DOM"/>
    <property type="match status" value="1"/>
</dbReference>
<dbReference type="Gene3D" id="1.10.510.10">
    <property type="entry name" value="Transferase(Phosphotransferase) domain 1"/>
    <property type="match status" value="1"/>
</dbReference>
<dbReference type="GO" id="GO:0005524">
    <property type="term" value="F:ATP binding"/>
    <property type="evidence" value="ECO:0007669"/>
    <property type="project" value="InterPro"/>
</dbReference>
<evidence type="ECO:0000256" key="2">
    <source>
        <dbReference type="ARBA" id="ARBA00022527"/>
    </source>
</evidence>
<keyword evidence="2" id="KW-0808">Transferase</keyword>
<accession>A0A835M119</accession>
<dbReference type="Proteomes" id="UP000631114">
    <property type="component" value="Unassembled WGS sequence"/>
</dbReference>
<evidence type="ECO:0000256" key="3">
    <source>
        <dbReference type="ARBA" id="ARBA00022692"/>
    </source>
</evidence>
<evidence type="ECO:0000256" key="6">
    <source>
        <dbReference type="ARBA" id="ARBA00023136"/>
    </source>
</evidence>
<sequence length="142" mass="16341">MEDFVNEVATIGKTNHVNVVTSLAFVLRKLSELLCNEVHAEWIPRAVYLQRQRNQVSPLLGWEKLYQITLGIARGLEYLHRGFVTLSILHFDIKPHNILLDEDFCKKFLILGWLNYVQPEISIILSWVGARGTPRYIAPSLV</sequence>
<reference evidence="9 10" key="1">
    <citation type="submission" date="2020-10" db="EMBL/GenBank/DDBJ databases">
        <title>The Coptis chinensis genome and diversification of protoberbering-type alkaloids.</title>
        <authorList>
            <person name="Wang B."/>
            <person name="Shu S."/>
            <person name="Song C."/>
            <person name="Liu Y."/>
        </authorList>
    </citation>
    <scope>NUCLEOTIDE SEQUENCE [LARGE SCALE GENOMIC DNA]</scope>
    <source>
        <strain evidence="9">HL-2020</strain>
        <tissue evidence="9">Leaf</tissue>
    </source>
</reference>
<dbReference type="Pfam" id="PF00069">
    <property type="entry name" value="Pkinase"/>
    <property type="match status" value="1"/>
</dbReference>
<evidence type="ECO:0000256" key="1">
    <source>
        <dbReference type="ARBA" id="ARBA00004479"/>
    </source>
</evidence>
<dbReference type="InterPro" id="IPR000719">
    <property type="entry name" value="Prot_kinase_dom"/>
</dbReference>
<comment type="caution">
    <text evidence="9">The sequence shown here is derived from an EMBL/GenBank/DDBJ whole genome shotgun (WGS) entry which is preliminary data.</text>
</comment>
<keyword evidence="4" id="KW-0732">Signal</keyword>
<proteinExistence type="predicted"/>
<dbReference type="GO" id="GO:0016020">
    <property type="term" value="C:membrane"/>
    <property type="evidence" value="ECO:0007669"/>
    <property type="project" value="UniProtKB-SubCell"/>
</dbReference>
<keyword evidence="5" id="KW-1133">Transmembrane helix</keyword>
<dbReference type="EMBL" id="JADFTS010000005">
    <property type="protein sequence ID" value="KAF9606806.1"/>
    <property type="molecule type" value="Genomic_DNA"/>
</dbReference>
<dbReference type="InterPro" id="IPR011009">
    <property type="entry name" value="Kinase-like_dom_sf"/>
</dbReference>
<keyword evidence="2" id="KW-0418">Kinase</keyword>
<keyword evidence="3" id="KW-0812">Transmembrane</keyword>
<dbReference type="SUPFAM" id="SSF56112">
    <property type="entry name" value="Protein kinase-like (PK-like)"/>
    <property type="match status" value="1"/>
</dbReference>
<dbReference type="InterPro" id="IPR045874">
    <property type="entry name" value="LRK10/LRL21-25-like"/>
</dbReference>
<dbReference type="AlphaFoldDB" id="A0A835M119"/>
<gene>
    <name evidence="9" type="ORF">IFM89_028182</name>
</gene>
<comment type="subcellular location">
    <subcellularLocation>
        <location evidence="1">Membrane</location>
        <topology evidence="1">Single-pass type I membrane protein</topology>
    </subcellularLocation>
</comment>
<dbReference type="PANTHER" id="PTHR27009">
    <property type="entry name" value="RUST RESISTANCE KINASE LR10-RELATED"/>
    <property type="match status" value="1"/>
</dbReference>
<dbReference type="OrthoDB" id="544400at2759"/>
<evidence type="ECO:0000256" key="4">
    <source>
        <dbReference type="ARBA" id="ARBA00022729"/>
    </source>
</evidence>
<feature type="domain" description="Protein kinase" evidence="8">
    <location>
        <begin position="1"/>
        <end position="142"/>
    </location>
</feature>
<evidence type="ECO:0000259" key="8">
    <source>
        <dbReference type="PROSITE" id="PS50011"/>
    </source>
</evidence>